<evidence type="ECO:0000256" key="5">
    <source>
        <dbReference type="ARBA" id="ARBA00038437"/>
    </source>
</evidence>
<protein>
    <submittedName>
        <fullName evidence="12">Superfamily II DNA and RNA helicase</fullName>
    </submittedName>
</protein>
<dbReference type="OrthoDB" id="9808889at2"/>
<keyword evidence="2 7" id="KW-0378">Hydrolase</keyword>
<dbReference type="SMART" id="SM00487">
    <property type="entry name" value="DEXDc"/>
    <property type="match status" value="1"/>
</dbReference>
<evidence type="ECO:0000256" key="4">
    <source>
        <dbReference type="ARBA" id="ARBA00022840"/>
    </source>
</evidence>
<gene>
    <name evidence="12" type="ORF">SAMN05216175_102389</name>
</gene>
<feature type="compositionally biased region" description="Basic residues" evidence="8">
    <location>
        <begin position="415"/>
        <end position="427"/>
    </location>
</feature>
<dbReference type="EMBL" id="FOOU01000002">
    <property type="protein sequence ID" value="SFG00710.1"/>
    <property type="molecule type" value="Genomic_DNA"/>
</dbReference>
<dbReference type="GO" id="GO:0005829">
    <property type="term" value="C:cytosol"/>
    <property type="evidence" value="ECO:0007669"/>
    <property type="project" value="TreeGrafter"/>
</dbReference>
<dbReference type="RefSeq" id="WP_090725146.1">
    <property type="nucleotide sequence ID" value="NZ_FOOU01000002.1"/>
</dbReference>
<dbReference type="GO" id="GO:0005524">
    <property type="term" value="F:ATP binding"/>
    <property type="evidence" value="ECO:0007669"/>
    <property type="project" value="UniProtKB-KW"/>
</dbReference>
<dbReference type="InterPro" id="IPR044742">
    <property type="entry name" value="DEAD/DEAH_RhlB"/>
</dbReference>
<dbReference type="Gene3D" id="3.40.50.300">
    <property type="entry name" value="P-loop containing nucleotide triphosphate hydrolases"/>
    <property type="match status" value="2"/>
</dbReference>
<evidence type="ECO:0000256" key="1">
    <source>
        <dbReference type="ARBA" id="ARBA00022741"/>
    </source>
</evidence>
<keyword evidence="4 7" id="KW-0067">ATP-binding</keyword>
<dbReference type="SUPFAM" id="SSF52540">
    <property type="entry name" value="P-loop containing nucleoside triphosphate hydrolases"/>
    <property type="match status" value="1"/>
</dbReference>
<evidence type="ECO:0000256" key="6">
    <source>
        <dbReference type="PROSITE-ProRule" id="PRU00552"/>
    </source>
</evidence>
<proteinExistence type="inferred from homology"/>
<dbReference type="InterPro" id="IPR014001">
    <property type="entry name" value="Helicase_ATP-bd"/>
</dbReference>
<feature type="domain" description="Helicase C-terminal" evidence="10">
    <location>
        <begin position="218"/>
        <end position="378"/>
    </location>
</feature>
<evidence type="ECO:0000256" key="3">
    <source>
        <dbReference type="ARBA" id="ARBA00022806"/>
    </source>
</evidence>
<dbReference type="Proteomes" id="UP000198623">
    <property type="component" value="Unassembled WGS sequence"/>
</dbReference>
<evidence type="ECO:0000313" key="12">
    <source>
        <dbReference type="EMBL" id="SFG00710.1"/>
    </source>
</evidence>
<organism evidence="12 13">
    <name type="scientific">Neptunomonas qingdaonensis</name>
    <dbReference type="NCBI Taxonomy" id="1045558"/>
    <lineage>
        <taxon>Bacteria</taxon>
        <taxon>Pseudomonadati</taxon>
        <taxon>Pseudomonadota</taxon>
        <taxon>Gammaproteobacteria</taxon>
        <taxon>Oceanospirillales</taxon>
        <taxon>Oceanospirillaceae</taxon>
        <taxon>Neptunomonas</taxon>
    </lineage>
</organism>
<dbReference type="SMART" id="SM00490">
    <property type="entry name" value="HELICc"/>
    <property type="match status" value="1"/>
</dbReference>
<dbReference type="AlphaFoldDB" id="A0A1I2NCA0"/>
<dbReference type="InterPro" id="IPR050079">
    <property type="entry name" value="DEAD_box_RNA_helicase"/>
</dbReference>
<feature type="short sequence motif" description="Q motif" evidence="6">
    <location>
        <begin position="1"/>
        <end position="29"/>
    </location>
</feature>
<evidence type="ECO:0000313" key="13">
    <source>
        <dbReference type="Proteomes" id="UP000198623"/>
    </source>
</evidence>
<dbReference type="InterPro" id="IPR027417">
    <property type="entry name" value="P-loop_NTPase"/>
</dbReference>
<evidence type="ECO:0000259" key="10">
    <source>
        <dbReference type="PROSITE" id="PS51194"/>
    </source>
</evidence>
<accession>A0A1I2NCA0</accession>
<evidence type="ECO:0000259" key="9">
    <source>
        <dbReference type="PROSITE" id="PS51192"/>
    </source>
</evidence>
<reference evidence="13" key="1">
    <citation type="submission" date="2016-10" db="EMBL/GenBank/DDBJ databases">
        <authorList>
            <person name="Varghese N."/>
            <person name="Submissions S."/>
        </authorList>
    </citation>
    <scope>NUCLEOTIDE SEQUENCE [LARGE SCALE GENOMIC DNA]</scope>
    <source>
        <strain evidence="13">CGMCC 1.10971</strain>
    </source>
</reference>
<keyword evidence="13" id="KW-1185">Reference proteome</keyword>
<comment type="similarity">
    <text evidence="5 7">Belongs to the DEAD box helicase family.</text>
</comment>
<dbReference type="InterPro" id="IPR000629">
    <property type="entry name" value="RNA-helicase_DEAD-box_CS"/>
</dbReference>
<dbReference type="InterPro" id="IPR001650">
    <property type="entry name" value="Helicase_C-like"/>
</dbReference>
<dbReference type="Pfam" id="PF00270">
    <property type="entry name" value="DEAD"/>
    <property type="match status" value="1"/>
</dbReference>
<dbReference type="InterPro" id="IPR011545">
    <property type="entry name" value="DEAD/DEAH_box_helicase_dom"/>
</dbReference>
<evidence type="ECO:0000256" key="8">
    <source>
        <dbReference type="SAM" id="MobiDB-lite"/>
    </source>
</evidence>
<feature type="region of interest" description="Disordered" evidence="8">
    <location>
        <begin position="387"/>
        <end position="427"/>
    </location>
</feature>
<dbReference type="PANTHER" id="PTHR47959">
    <property type="entry name" value="ATP-DEPENDENT RNA HELICASE RHLE-RELATED"/>
    <property type="match status" value="1"/>
</dbReference>
<dbReference type="PROSITE" id="PS51195">
    <property type="entry name" value="Q_MOTIF"/>
    <property type="match status" value="1"/>
</dbReference>
<feature type="domain" description="DEAD-box RNA helicase Q" evidence="11">
    <location>
        <begin position="1"/>
        <end position="29"/>
    </location>
</feature>
<keyword evidence="3 7" id="KW-0347">Helicase</keyword>
<dbReference type="PROSITE" id="PS00039">
    <property type="entry name" value="DEAD_ATP_HELICASE"/>
    <property type="match status" value="1"/>
</dbReference>
<dbReference type="GO" id="GO:0003724">
    <property type="term" value="F:RNA helicase activity"/>
    <property type="evidence" value="ECO:0007669"/>
    <property type="project" value="InterPro"/>
</dbReference>
<dbReference type="CDD" id="cd00268">
    <property type="entry name" value="DEADc"/>
    <property type="match status" value="1"/>
</dbReference>
<sequence>MKFSSLDLAPELQRALDACGYSQMTPIQEQAIVPARRGKDVLANAQTGTGKTAAFTVPILQQMHDRPATTLPGHVRTLILAPTRELAEQLTNTIKGYAQFLPFTVKGIYGGVSTDSQKGKLKAGVDILIATPGRLLEHVVQCNISLSKVEFVVLDEADRMLDMGFISDVHKLIQQTSAKHQTLMFSATVTPTVNELAKKLMTRHEIIRAAKQNATADTVEHVVYPVEERRKPDLFVELIKKHNWFQVLVFTSTKAQADELVVDLKMDKITHVVCHGDKTQGSRKRALADFKAGKVQVMIATEVAARGLDIKGLEYVVNYNLPYLAEDYVHRIGRTGRAGAKGHAISFVSREEERALDDIERLIGSPIKRIYQKGYEVGSRDNIRKQLSQKAHKPRTNKASQTKIIRNKVSETKAKGKTRQKQKQLKK</sequence>
<dbReference type="CDD" id="cd18787">
    <property type="entry name" value="SF2_C_DEAD"/>
    <property type="match status" value="1"/>
</dbReference>
<feature type="domain" description="Helicase ATP-binding" evidence="9">
    <location>
        <begin position="32"/>
        <end position="207"/>
    </location>
</feature>
<keyword evidence="1 7" id="KW-0547">Nucleotide-binding</keyword>
<evidence type="ECO:0000259" key="11">
    <source>
        <dbReference type="PROSITE" id="PS51195"/>
    </source>
</evidence>
<dbReference type="PANTHER" id="PTHR47959:SF13">
    <property type="entry name" value="ATP-DEPENDENT RNA HELICASE RHLE"/>
    <property type="match status" value="1"/>
</dbReference>
<dbReference type="GO" id="GO:0016787">
    <property type="term" value="F:hydrolase activity"/>
    <property type="evidence" value="ECO:0007669"/>
    <property type="project" value="UniProtKB-KW"/>
</dbReference>
<evidence type="ECO:0000256" key="7">
    <source>
        <dbReference type="RuleBase" id="RU000492"/>
    </source>
</evidence>
<evidence type="ECO:0000256" key="2">
    <source>
        <dbReference type="ARBA" id="ARBA00022801"/>
    </source>
</evidence>
<dbReference type="GO" id="GO:0003676">
    <property type="term" value="F:nucleic acid binding"/>
    <property type="evidence" value="ECO:0007669"/>
    <property type="project" value="InterPro"/>
</dbReference>
<dbReference type="Pfam" id="PF00271">
    <property type="entry name" value="Helicase_C"/>
    <property type="match status" value="1"/>
</dbReference>
<dbReference type="PROSITE" id="PS51194">
    <property type="entry name" value="HELICASE_CTER"/>
    <property type="match status" value="1"/>
</dbReference>
<dbReference type="PROSITE" id="PS51192">
    <property type="entry name" value="HELICASE_ATP_BIND_1"/>
    <property type="match status" value="1"/>
</dbReference>
<name>A0A1I2NCA0_9GAMM</name>
<dbReference type="STRING" id="1045558.SAMN05216175_102389"/>
<dbReference type="InterPro" id="IPR014014">
    <property type="entry name" value="RNA_helicase_DEAD_Q_motif"/>
</dbReference>